<keyword evidence="2" id="KW-0145">Chemotaxis</keyword>
<dbReference type="GO" id="GO:0005886">
    <property type="term" value="C:plasma membrane"/>
    <property type="evidence" value="ECO:0007669"/>
    <property type="project" value="TreeGrafter"/>
</dbReference>
<dbReference type="PROSITE" id="PS50885">
    <property type="entry name" value="HAMP"/>
    <property type="match status" value="2"/>
</dbReference>
<dbReference type="GO" id="GO:0006935">
    <property type="term" value="P:chemotaxis"/>
    <property type="evidence" value="ECO:0007669"/>
    <property type="project" value="UniProtKB-KW"/>
</dbReference>
<dbReference type="FunFam" id="1.10.287.950:FF:000001">
    <property type="entry name" value="Methyl-accepting chemotaxis sensory transducer"/>
    <property type="match status" value="1"/>
</dbReference>
<sequence>METLKNWSVRSKVIAAFACVLAATLALGLFSLQRLASVQNNVLEFRDDWTPGIRSTEEMKFISMRYRQRQAVYLMLETDAERTAEKANLAKLKGQFEAVYSKFASTSDSPVEREMTQALKAKWDAYVALEPEMFSVLQTQGMKPSLVYYAKGPAKRTYDKLQATLEADTDFHIRGAAEAGDKSQKVYASAVYLIFVAIGIAVLFALAAGLMLIRSVSTPLGAMTNAMDELARGRLDVHVPHADQRDEIGKLAGSIHAFKEQLAAAERAKEEQAQVIVSSIGSGLDHLAKGDLTHRVSAELSGVFAKLKIDFNAAMERLQSTMGDVLKSAGQIASGSGEISVAADDLSRRTEQQAASLEETAAALEEITATVKQTATNARQARSGVARATQAAEQGGQVATTAIAAMDSISHSSKQITDIIGVIDEIAFQTNLLALNAGVEAARAGEAGKGFAVVASEVRALAQRSSGAAKEIKTLINTSSEHVTSGVKLVAETGGALRQIVEHVQQINTLISEMALASEQQATGIEQVNAAVAQMDQMTQKNAAMVEESTAASRGLAGETEALRELIGFFDVGSPPNALSQPRPVRPPAKITLSVQPRARRQVQNGGSWEEF</sequence>
<evidence type="ECO:0000256" key="5">
    <source>
        <dbReference type="SAM" id="Phobius"/>
    </source>
</evidence>
<dbReference type="Pfam" id="PF00672">
    <property type="entry name" value="HAMP"/>
    <property type="match status" value="1"/>
</dbReference>
<dbReference type="Gene3D" id="6.10.340.10">
    <property type="match status" value="1"/>
</dbReference>
<evidence type="ECO:0000313" key="8">
    <source>
        <dbReference type="EMBL" id="NIK89289.1"/>
    </source>
</evidence>
<feature type="domain" description="Methyl-accepting transducer" evidence="6">
    <location>
        <begin position="328"/>
        <end position="557"/>
    </location>
</feature>
<dbReference type="PRINTS" id="PR00260">
    <property type="entry name" value="CHEMTRNSDUCR"/>
</dbReference>
<evidence type="ECO:0000313" key="9">
    <source>
        <dbReference type="Proteomes" id="UP000570514"/>
    </source>
</evidence>
<dbReference type="SUPFAM" id="SSF58104">
    <property type="entry name" value="Methyl-accepting chemotaxis protein (MCP) signaling domain"/>
    <property type="match status" value="1"/>
</dbReference>
<keyword evidence="5" id="KW-0472">Membrane</keyword>
<dbReference type="InterPro" id="IPR004089">
    <property type="entry name" value="MCPsignal_dom"/>
</dbReference>
<keyword evidence="9" id="KW-1185">Reference proteome</keyword>
<dbReference type="SUPFAM" id="SSF158472">
    <property type="entry name" value="HAMP domain-like"/>
    <property type="match status" value="1"/>
</dbReference>
<comment type="subcellular location">
    <subcellularLocation>
        <location evidence="1">Membrane</location>
    </subcellularLocation>
</comment>
<evidence type="ECO:0000256" key="4">
    <source>
        <dbReference type="PROSITE-ProRule" id="PRU00284"/>
    </source>
</evidence>
<dbReference type="CDD" id="cd06225">
    <property type="entry name" value="HAMP"/>
    <property type="match status" value="1"/>
</dbReference>
<evidence type="ECO:0000256" key="3">
    <source>
        <dbReference type="ARBA" id="ARBA00029447"/>
    </source>
</evidence>
<dbReference type="Pfam" id="PF00015">
    <property type="entry name" value="MCPsignal"/>
    <property type="match status" value="1"/>
</dbReference>
<dbReference type="GO" id="GO:0004888">
    <property type="term" value="F:transmembrane signaling receptor activity"/>
    <property type="evidence" value="ECO:0007669"/>
    <property type="project" value="InterPro"/>
</dbReference>
<dbReference type="GO" id="GO:0007165">
    <property type="term" value="P:signal transduction"/>
    <property type="evidence" value="ECO:0007669"/>
    <property type="project" value="UniProtKB-KW"/>
</dbReference>
<keyword evidence="5" id="KW-0812">Transmembrane</keyword>
<dbReference type="PANTHER" id="PTHR43531:SF11">
    <property type="entry name" value="METHYL-ACCEPTING CHEMOTAXIS PROTEIN 3"/>
    <property type="match status" value="1"/>
</dbReference>
<keyword evidence="4" id="KW-0807">Transducer</keyword>
<dbReference type="RefSeq" id="WP_167083393.1">
    <property type="nucleotide sequence ID" value="NZ_BAAADC010000001.1"/>
</dbReference>
<evidence type="ECO:0000259" key="6">
    <source>
        <dbReference type="PROSITE" id="PS50111"/>
    </source>
</evidence>
<reference evidence="8 9" key="1">
    <citation type="submission" date="2020-03" db="EMBL/GenBank/DDBJ databases">
        <title>Genomic Encyclopedia of Type Strains, Phase IV (KMG-IV): sequencing the most valuable type-strain genomes for metagenomic binning, comparative biology and taxonomic classification.</title>
        <authorList>
            <person name="Goeker M."/>
        </authorList>
    </citation>
    <scope>NUCLEOTIDE SEQUENCE [LARGE SCALE GENOMIC DNA]</scope>
    <source>
        <strain evidence="8 9">DSM 19867</strain>
    </source>
</reference>
<dbReference type="InterPro" id="IPR051310">
    <property type="entry name" value="MCP_chemotaxis"/>
</dbReference>
<dbReference type="InterPro" id="IPR003660">
    <property type="entry name" value="HAMP_dom"/>
</dbReference>
<dbReference type="PROSITE" id="PS50111">
    <property type="entry name" value="CHEMOTAXIS_TRANSDUC_2"/>
    <property type="match status" value="1"/>
</dbReference>
<dbReference type="SMART" id="SM00304">
    <property type="entry name" value="HAMP"/>
    <property type="match status" value="2"/>
</dbReference>
<dbReference type="SMART" id="SM00283">
    <property type="entry name" value="MA"/>
    <property type="match status" value="1"/>
</dbReference>
<dbReference type="Pfam" id="PF12729">
    <property type="entry name" value="4HB_MCP_1"/>
    <property type="match status" value="1"/>
</dbReference>
<dbReference type="Gene3D" id="1.10.287.950">
    <property type="entry name" value="Methyl-accepting chemotaxis protein"/>
    <property type="match status" value="1"/>
</dbReference>
<feature type="domain" description="HAMP" evidence="7">
    <location>
        <begin position="277"/>
        <end position="323"/>
    </location>
</feature>
<comment type="similarity">
    <text evidence="3">Belongs to the methyl-accepting chemotaxis (MCP) protein family.</text>
</comment>
<dbReference type="AlphaFoldDB" id="A0A846N1D0"/>
<dbReference type="CDD" id="cd11386">
    <property type="entry name" value="MCP_signal"/>
    <property type="match status" value="1"/>
</dbReference>
<feature type="transmembrane region" description="Helical" evidence="5">
    <location>
        <begin position="190"/>
        <end position="213"/>
    </location>
</feature>
<evidence type="ECO:0000256" key="1">
    <source>
        <dbReference type="ARBA" id="ARBA00004370"/>
    </source>
</evidence>
<dbReference type="InterPro" id="IPR024478">
    <property type="entry name" value="HlyB_4HB_MCP"/>
</dbReference>
<evidence type="ECO:0000259" key="7">
    <source>
        <dbReference type="PROSITE" id="PS50885"/>
    </source>
</evidence>
<feature type="domain" description="HAMP" evidence="7">
    <location>
        <begin position="214"/>
        <end position="267"/>
    </location>
</feature>
<organism evidence="8 9">
    <name type="scientific">Rhizomicrobium palustre</name>
    <dbReference type="NCBI Taxonomy" id="189966"/>
    <lineage>
        <taxon>Bacteria</taxon>
        <taxon>Pseudomonadati</taxon>
        <taxon>Pseudomonadota</taxon>
        <taxon>Alphaproteobacteria</taxon>
        <taxon>Micropepsales</taxon>
        <taxon>Micropepsaceae</taxon>
        <taxon>Rhizomicrobium</taxon>
    </lineage>
</organism>
<proteinExistence type="inferred from homology"/>
<evidence type="ECO:0000256" key="2">
    <source>
        <dbReference type="ARBA" id="ARBA00022500"/>
    </source>
</evidence>
<protein>
    <submittedName>
        <fullName evidence="8">Methyl-accepting chemotaxis protein</fullName>
    </submittedName>
</protein>
<gene>
    <name evidence="8" type="ORF">FHS83_002607</name>
</gene>
<comment type="caution">
    <text evidence="8">The sequence shown here is derived from an EMBL/GenBank/DDBJ whole genome shotgun (WGS) entry which is preliminary data.</text>
</comment>
<dbReference type="Proteomes" id="UP000570514">
    <property type="component" value="Unassembled WGS sequence"/>
</dbReference>
<keyword evidence="5" id="KW-1133">Transmembrane helix</keyword>
<accession>A0A846N1D0</accession>
<dbReference type="PANTHER" id="PTHR43531">
    <property type="entry name" value="PROTEIN ICFG"/>
    <property type="match status" value="1"/>
</dbReference>
<dbReference type="InterPro" id="IPR004090">
    <property type="entry name" value="Chemotax_Me-accpt_rcpt"/>
</dbReference>
<name>A0A846N1D0_9PROT</name>
<dbReference type="EMBL" id="JAASRM010000001">
    <property type="protein sequence ID" value="NIK89289.1"/>
    <property type="molecule type" value="Genomic_DNA"/>
</dbReference>